<comment type="similarity">
    <text evidence="6">Belongs to the PINc/VapC protein family.</text>
</comment>
<keyword evidence="4 6" id="KW-0378">Hydrolase</keyword>
<protein>
    <recommendedName>
        <fullName evidence="6">Ribonuclease VapC</fullName>
        <shortName evidence="6">RNase VapC</shortName>
        <ecNumber evidence="6">3.1.-.-</ecNumber>
    </recommendedName>
    <alternativeName>
        <fullName evidence="6">Toxin VapC</fullName>
    </alternativeName>
</protein>
<evidence type="ECO:0000256" key="5">
    <source>
        <dbReference type="ARBA" id="ARBA00022842"/>
    </source>
</evidence>
<organism evidence="8 9">
    <name type="scientific">Gordonia pseudamarae</name>
    <dbReference type="NCBI Taxonomy" id="2831662"/>
    <lineage>
        <taxon>Bacteria</taxon>
        <taxon>Bacillati</taxon>
        <taxon>Actinomycetota</taxon>
        <taxon>Actinomycetes</taxon>
        <taxon>Mycobacteriales</taxon>
        <taxon>Gordoniaceae</taxon>
        <taxon>Gordonia</taxon>
    </lineage>
</organism>
<accession>A0ABX6IMT6</accession>
<dbReference type="SUPFAM" id="SSF88723">
    <property type="entry name" value="PIN domain-like"/>
    <property type="match status" value="1"/>
</dbReference>
<dbReference type="Pfam" id="PF01850">
    <property type="entry name" value="PIN"/>
    <property type="match status" value="1"/>
</dbReference>
<proteinExistence type="inferred from homology"/>
<dbReference type="InterPro" id="IPR029060">
    <property type="entry name" value="PIN-like_dom_sf"/>
</dbReference>
<comment type="function">
    <text evidence="6">Toxic component of a toxin-antitoxin (TA) system. An RNase.</text>
</comment>
<keyword evidence="3 6" id="KW-0479">Metal-binding</keyword>
<dbReference type="CDD" id="cd18681">
    <property type="entry name" value="PIN_MtVapC27-VapC40_like"/>
    <property type="match status" value="1"/>
</dbReference>
<name>A0ABX6IMT6_9ACTN</name>
<dbReference type="InterPro" id="IPR002716">
    <property type="entry name" value="PIN_dom"/>
</dbReference>
<comment type="cofactor">
    <cofactor evidence="6">
        <name>Mg(2+)</name>
        <dbReference type="ChEBI" id="CHEBI:18420"/>
    </cofactor>
</comment>
<dbReference type="RefSeq" id="WP_213245427.1">
    <property type="nucleotide sequence ID" value="NZ_CP045806.1"/>
</dbReference>
<keyword evidence="6" id="KW-0800">Toxin</keyword>
<reference evidence="8" key="1">
    <citation type="journal article" date="2021" name="Nat. Microbiol.">
        <title>Cocultivation of an ultrasmall environmental parasitic bacterium with lytic ability against bacteria associated with wastewater foams.</title>
        <authorList>
            <person name="Batinovic S."/>
            <person name="Rose J.J.A."/>
            <person name="Ratcliffe J."/>
            <person name="Seviour R.J."/>
            <person name="Petrovski S."/>
        </authorList>
    </citation>
    <scope>NUCLEOTIDE SEQUENCE</scope>
    <source>
        <strain evidence="8">CON9</strain>
    </source>
</reference>
<keyword evidence="2 6" id="KW-0540">Nuclease</keyword>
<evidence type="ECO:0000313" key="9">
    <source>
        <dbReference type="Proteomes" id="UP001059836"/>
    </source>
</evidence>
<evidence type="ECO:0000256" key="2">
    <source>
        <dbReference type="ARBA" id="ARBA00022722"/>
    </source>
</evidence>
<dbReference type="EMBL" id="CP045809">
    <property type="protein sequence ID" value="QHN37110.1"/>
    <property type="molecule type" value="Genomic_DNA"/>
</dbReference>
<dbReference type="InterPro" id="IPR022907">
    <property type="entry name" value="VapC_family"/>
</dbReference>
<feature type="binding site" evidence="6">
    <location>
        <position position="11"/>
    </location>
    <ligand>
        <name>Mg(2+)</name>
        <dbReference type="ChEBI" id="CHEBI:18420"/>
    </ligand>
</feature>
<feature type="binding site" evidence="6">
    <location>
        <position position="104"/>
    </location>
    <ligand>
        <name>Mg(2+)</name>
        <dbReference type="ChEBI" id="CHEBI:18420"/>
    </ligand>
</feature>
<keyword evidence="1 6" id="KW-1277">Toxin-antitoxin system</keyword>
<evidence type="ECO:0000256" key="6">
    <source>
        <dbReference type="HAMAP-Rule" id="MF_00265"/>
    </source>
</evidence>
<evidence type="ECO:0000256" key="3">
    <source>
        <dbReference type="ARBA" id="ARBA00022723"/>
    </source>
</evidence>
<dbReference type="HAMAP" id="MF_00265">
    <property type="entry name" value="VapC_Nob1"/>
    <property type="match status" value="1"/>
</dbReference>
<evidence type="ECO:0000256" key="4">
    <source>
        <dbReference type="ARBA" id="ARBA00022801"/>
    </source>
</evidence>
<dbReference type="Proteomes" id="UP001059836">
    <property type="component" value="Chromosome"/>
</dbReference>
<keyword evidence="5 6" id="KW-0460">Magnesium</keyword>
<evidence type="ECO:0000313" key="8">
    <source>
        <dbReference type="EMBL" id="QHN37110.1"/>
    </source>
</evidence>
<sequence length="139" mass="14198">MATSGEIVLLDTSAAIALVRPGQEGHDVAAAAVGGRALGLSGHAVFETFSVLTRLPPPQRLSAAAAAHLITVNFPHSRFLSAERCADLVASFAALGISGGAVYDALVGAAAVEHDLPLLTFDRRAEPTYRALGVNLLAG</sequence>
<evidence type="ECO:0000256" key="1">
    <source>
        <dbReference type="ARBA" id="ARBA00022649"/>
    </source>
</evidence>
<dbReference type="EC" id="3.1.-.-" evidence="6"/>
<dbReference type="Gene3D" id="3.40.50.1010">
    <property type="entry name" value="5'-nuclease"/>
    <property type="match status" value="1"/>
</dbReference>
<evidence type="ECO:0000259" key="7">
    <source>
        <dbReference type="Pfam" id="PF01850"/>
    </source>
</evidence>
<keyword evidence="9" id="KW-1185">Reference proteome</keyword>
<gene>
    <name evidence="6" type="primary">vapC</name>
    <name evidence="8" type="ORF">GII31_21635</name>
</gene>
<feature type="domain" description="PIN" evidence="7">
    <location>
        <begin position="8"/>
        <end position="125"/>
    </location>
</feature>